<evidence type="ECO:0000256" key="1">
    <source>
        <dbReference type="SAM" id="MobiDB-lite"/>
    </source>
</evidence>
<proteinExistence type="predicted"/>
<feature type="region of interest" description="Disordered" evidence="1">
    <location>
        <begin position="153"/>
        <end position="174"/>
    </location>
</feature>
<sequence>MLALAEQRFPGGVAVPRADDPAAAVAETKRLLREEAPIIYGAAFLHDGFLATIDILLQQRGRWFAYLLRPSTRIKEHQLVDAALHDAVLRGAGLAVDEWCLLLLNPQYVRQGHLSPEELFSETRVAKRLKPMAGQVRPRMQMLKRMAARDRARSAAGEAPYQRPSGGRGSEVPLPSGPLELIVDKPALRAFLEGLQYPLYFMDFESYQEAIPEWDGHWPFRQLPFGYSVHRIEAPGAEPQHEAFVAPTNREPTASFGEALLRATGNSGTVLVYNRDSEQLTLEQLKSDHPRWQEAITALTARLVDLMLPFSQKLVEIPGIGNKLSLKYVLPALVPDMSYALLAIGSGDHANQAYNALRASSDPEFIDATRKDLLEYCELDTLAMVRILERLYELAKEG</sequence>
<evidence type="ECO:0000259" key="2">
    <source>
        <dbReference type="Pfam" id="PF11074"/>
    </source>
</evidence>
<name>A0ABP8G719_9BACT</name>
<reference evidence="4" key="1">
    <citation type="journal article" date="2019" name="Int. J. Syst. Evol. Microbiol.">
        <title>The Global Catalogue of Microorganisms (GCM) 10K type strain sequencing project: providing services to taxonomists for standard genome sequencing and annotation.</title>
        <authorList>
            <consortium name="The Broad Institute Genomics Platform"/>
            <consortium name="The Broad Institute Genome Sequencing Center for Infectious Disease"/>
            <person name="Wu L."/>
            <person name="Ma J."/>
        </authorList>
    </citation>
    <scope>NUCLEOTIDE SEQUENCE [LARGE SCALE GENOMIC DNA]</scope>
    <source>
        <strain evidence="4">JCM 17919</strain>
    </source>
</reference>
<organism evidence="3 4">
    <name type="scientific">Flaviaesturariibacter amylovorans</name>
    <dbReference type="NCBI Taxonomy" id="1084520"/>
    <lineage>
        <taxon>Bacteria</taxon>
        <taxon>Pseudomonadati</taxon>
        <taxon>Bacteroidota</taxon>
        <taxon>Chitinophagia</taxon>
        <taxon>Chitinophagales</taxon>
        <taxon>Chitinophagaceae</taxon>
        <taxon>Flaviaestuariibacter</taxon>
    </lineage>
</organism>
<evidence type="ECO:0000313" key="4">
    <source>
        <dbReference type="Proteomes" id="UP001501725"/>
    </source>
</evidence>
<protein>
    <recommendedName>
        <fullName evidence="2">DUF2779 domain-containing protein</fullName>
    </recommendedName>
</protein>
<evidence type="ECO:0000313" key="3">
    <source>
        <dbReference type="EMBL" id="GAA4318730.1"/>
    </source>
</evidence>
<feature type="domain" description="DUF2779" evidence="2">
    <location>
        <begin position="200"/>
        <end position="319"/>
    </location>
</feature>
<keyword evidence="4" id="KW-1185">Reference proteome</keyword>
<dbReference type="Proteomes" id="UP001501725">
    <property type="component" value="Unassembled WGS sequence"/>
</dbReference>
<dbReference type="Pfam" id="PF11074">
    <property type="entry name" value="DUF2779"/>
    <property type="match status" value="1"/>
</dbReference>
<gene>
    <name evidence="3" type="ORF">GCM10023184_03110</name>
</gene>
<comment type="caution">
    <text evidence="3">The sequence shown here is derived from an EMBL/GenBank/DDBJ whole genome shotgun (WGS) entry which is preliminary data.</text>
</comment>
<dbReference type="InterPro" id="IPR021301">
    <property type="entry name" value="DUF2779"/>
</dbReference>
<accession>A0ABP8G719</accession>
<dbReference type="EMBL" id="BAABGY010000001">
    <property type="protein sequence ID" value="GAA4318730.1"/>
    <property type="molecule type" value="Genomic_DNA"/>
</dbReference>